<evidence type="ECO:0000256" key="1">
    <source>
        <dbReference type="ARBA" id="ARBA00010088"/>
    </source>
</evidence>
<organism evidence="5 6">
    <name type="scientific">Lasiosphaeria hispida</name>
    <dbReference type="NCBI Taxonomy" id="260671"/>
    <lineage>
        <taxon>Eukaryota</taxon>
        <taxon>Fungi</taxon>
        <taxon>Dikarya</taxon>
        <taxon>Ascomycota</taxon>
        <taxon>Pezizomycotina</taxon>
        <taxon>Sordariomycetes</taxon>
        <taxon>Sordariomycetidae</taxon>
        <taxon>Sordariales</taxon>
        <taxon>Lasiosphaeriaceae</taxon>
        <taxon>Lasiosphaeria</taxon>
    </lineage>
</organism>
<accession>A0AAJ0HIG3</accession>
<dbReference type="InterPro" id="IPR000639">
    <property type="entry name" value="Epox_hydrolase-like"/>
</dbReference>
<evidence type="ECO:0000256" key="3">
    <source>
        <dbReference type="PIRSR" id="PIRSR001112-1"/>
    </source>
</evidence>
<dbReference type="Proteomes" id="UP001275084">
    <property type="component" value="Unassembled WGS sequence"/>
</dbReference>
<protein>
    <submittedName>
        <fullName evidence="5">Alpha/Beta hydrolase protein</fullName>
    </submittedName>
</protein>
<feature type="domain" description="Epoxide hydrolase N-terminal" evidence="4">
    <location>
        <begin position="18"/>
        <end position="134"/>
    </location>
</feature>
<comment type="similarity">
    <text evidence="1">Belongs to the peptidase S33 family.</text>
</comment>
<evidence type="ECO:0000313" key="5">
    <source>
        <dbReference type="EMBL" id="KAK3353327.1"/>
    </source>
</evidence>
<keyword evidence="2 5" id="KW-0378">Hydrolase</keyword>
<feature type="active site" description="Proton donor" evidence="3">
    <location>
        <position position="330"/>
    </location>
</feature>
<dbReference type="InterPro" id="IPR029058">
    <property type="entry name" value="AB_hydrolase_fold"/>
</dbReference>
<keyword evidence="6" id="KW-1185">Reference proteome</keyword>
<name>A0AAJ0HIG3_9PEZI</name>
<feature type="active site" description="Proton acceptor" evidence="3">
    <location>
        <position position="392"/>
    </location>
</feature>
<dbReference type="EMBL" id="JAUIQD010000004">
    <property type="protein sequence ID" value="KAK3353327.1"/>
    <property type="molecule type" value="Genomic_DNA"/>
</dbReference>
<dbReference type="SUPFAM" id="SSF53474">
    <property type="entry name" value="alpha/beta-Hydrolases"/>
    <property type="match status" value="1"/>
</dbReference>
<dbReference type="InterPro" id="IPR010497">
    <property type="entry name" value="Epoxide_hydro_N"/>
</dbReference>
<dbReference type="PANTHER" id="PTHR21661">
    <property type="entry name" value="EPOXIDE HYDROLASE 1-RELATED"/>
    <property type="match status" value="1"/>
</dbReference>
<gene>
    <name evidence="5" type="ORF">B0T25DRAFT_590921</name>
</gene>
<evidence type="ECO:0000313" key="6">
    <source>
        <dbReference type="Proteomes" id="UP001275084"/>
    </source>
</evidence>
<comment type="caution">
    <text evidence="5">The sequence shown here is derived from an EMBL/GenBank/DDBJ whole genome shotgun (WGS) entry which is preliminary data.</text>
</comment>
<dbReference type="AlphaFoldDB" id="A0AAJ0HIG3"/>
<dbReference type="PIRSF" id="PIRSF001112">
    <property type="entry name" value="Epoxide_hydrolase"/>
    <property type="match status" value="1"/>
</dbReference>
<proteinExistence type="inferred from homology"/>
<dbReference type="InterPro" id="IPR016292">
    <property type="entry name" value="Epoxide_hydrolase"/>
</dbReference>
<dbReference type="Pfam" id="PF06441">
    <property type="entry name" value="EHN"/>
    <property type="match status" value="1"/>
</dbReference>
<sequence length="419" mass="46136">MASPFAILPPGIPGPPPAPFALHIPEPSLTQLTALVQHGVVATPSYYTTHNSTDGPDFLFGASHSWLSSAQSYWSQDFNWRGHESYWNTIPQYTINVTTSADTFSLHFAALFSQNKEAVPVIFSHGWPSSWMDFIPMLELLKKKYTPETLPYHVVVPSIPDYGLSSRENVMEREIGFLDAAEALNELMKALGFGLLEKGGGGYVAQGGDVGSGITAALGGHFEDCRAVHFNNLLLTPSEKAAVADLPLTEAENVSVTAGEGFLYGASGYMLEQGTKPGTISLVLESNPLAMLAWIGSMYAEGFAYTLDHILQQVSWYWLTKSYGRGLWAYRGAWAAILRDDPRKLPSPLKITNKPLGYSFYPQEVIGAAKSWLEHWFPENLVLFRAHKQGGHFAAVDDPEGFLKDIEDFVAIVKEKIKF</sequence>
<evidence type="ECO:0000256" key="2">
    <source>
        <dbReference type="ARBA" id="ARBA00022801"/>
    </source>
</evidence>
<dbReference type="Gene3D" id="3.40.50.1820">
    <property type="entry name" value="alpha/beta hydrolase"/>
    <property type="match status" value="1"/>
</dbReference>
<dbReference type="GO" id="GO:0004301">
    <property type="term" value="F:epoxide hydrolase activity"/>
    <property type="evidence" value="ECO:0007669"/>
    <property type="project" value="TreeGrafter"/>
</dbReference>
<evidence type="ECO:0000259" key="4">
    <source>
        <dbReference type="Pfam" id="PF06441"/>
    </source>
</evidence>
<dbReference type="PRINTS" id="PR00412">
    <property type="entry name" value="EPOXHYDRLASE"/>
</dbReference>
<reference evidence="5" key="2">
    <citation type="submission" date="2023-06" db="EMBL/GenBank/DDBJ databases">
        <authorList>
            <consortium name="Lawrence Berkeley National Laboratory"/>
            <person name="Haridas S."/>
            <person name="Hensen N."/>
            <person name="Bonometti L."/>
            <person name="Westerberg I."/>
            <person name="Brannstrom I.O."/>
            <person name="Guillou S."/>
            <person name="Cros-Aarteil S."/>
            <person name="Calhoun S."/>
            <person name="Kuo A."/>
            <person name="Mondo S."/>
            <person name="Pangilinan J."/>
            <person name="Riley R."/>
            <person name="Labutti K."/>
            <person name="Andreopoulos B."/>
            <person name="Lipzen A."/>
            <person name="Chen C."/>
            <person name="Yanf M."/>
            <person name="Daum C."/>
            <person name="Ng V."/>
            <person name="Clum A."/>
            <person name="Steindorff A."/>
            <person name="Ohm R."/>
            <person name="Martin F."/>
            <person name="Silar P."/>
            <person name="Natvig D."/>
            <person name="Lalanne C."/>
            <person name="Gautier V."/>
            <person name="Ament-Velasquez S.L."/>
            <person name="Kruys A."/>
            <person name="Hutchinson M.I."/>
            <person name="Powell A.J."/>
            <person name="Barry K."/>
            <person name="Miller A.N."/>
            <person name="Grigoriev I.V."/>
            <person name="Debuchy R."/>
            <person name="Gladieux P."/>
            <person name="Thoren M.H."/>
            <person name="Johannesson H."/>
        </authorList>
    </citation>
    <scope>NUCLEOTIDE SEQUENCE</scope>
    <source>
        <strain evidence="5">CBS 955.72</strain>
    </source>
</reference>
<reference evidence="5" key="1">
    <citation type="journal article" date="2023" name="Mol. Phylogenet. Evol.">
        <title>Genome-scale phylogeny and comparative genomics of the fungal order Sordariales.</title>
        <authorList>
            <person name="Hensen N."/>
            <person name="Bonometti L."/>
            <person name="Westerberg I."/>
            <person name="Brannstrom I.O."/>
            <person name="Guillou S."/>
            <person name="Cros-Aarteil S."/>
            <person name="Calhoun S."/>
            <person name="Haridas S."/>
            <person name="Kuo A."/>
            <person name="Mondo S."/>
            <person name="Pangilinan J."/>
            <person name="Riley R."/>
            <person name="LaButti K."/>
            <person name="Andreopoulos B."/>
            <person name="Lipzen A."/>
            <person name="Chen C."/>
            <person name="Yan M."/>
            <person name="Daum C."/>
            <person name="Ng V."/>
            <person name="Clum A."/>
            <person name="Steindorff A."/>
            <person name="Ohm R.A."/>
            <person name="Martin F."/>
            <person name="Silar P."/>
            <person name="Natvig D.O."/>
            <person name="Lalanne C."/>
            <person name="Gautier V."/>
            <person name="Ament-Velasquez S.L."/>
            <person name="Kruys A."/>
            <person name="Hutchinson M.I."/>
            <person name="Powell A.J."/>
            <person name="Barry K."/>
            <person name="Miller A.N."/>
            <person name="Grigoriev I.V."/>
            <person name="Debuchy R."/>
            <person name="Gladieux P."/>
            <person name="Hiltunen Thoren M."/>
            <person name="Johannesson H."/>
        </authorList>
    </citation>
    <scope>NUCLEOTIDE SEQUENCE</scope>
    <source>
        <strain evidence="5">CBS 955.72</strain>
    </source>
</reference>
<feature type="active site" description="Nucleophile" evidence="3">
    <location>
        <position position="209"/>
    </location>
</feature>
<dbReference type="GO" id="GO:0097176">
    <property type="term" value="P:epoxide metabolic process"/>
    <property type="evidence" value="ECO:0007669"/>
    <property type="project" value="TreeGrafter"/>
</dbReference>
<dbReference type="PANTHER" id="PTHR21661:SF39">
    <property type="entry name" value="HYDROLASE, PUTATIVE (AFU_ORTHOLOGUE AFUA_3G08960)-RELATED"/>
    <property type="match status" value="1"/>
</dbReference>